<organism evidence="1 2">
    <name type="scientific">Teretinema zuelzerae</name>
    <dbReference type="NCBI Taxonomy" id="156"/>
    <lineage>
        <taxon>Bacteria</taxon>
        <taxon>Pseudomonadati</taxon>
        <taxon>Spirochaetota</taxon>
        <taxon>Spirochaetia</taxon>
        <taxon>Spirochaetales</taxon>
        <taxon>Treponemataceae</taxon>
        <taxon>Teretinema</taxon>
    </lineage>
</organism>
<keyword evidence="2" id="KW-1185">Reference proteome</keyword>
<accession>A0AAE3EHF1</accession>
<gene>
    <name evidence="1" type="ORF">K7J14_07000</name>
</gene>
<evidence type="ECO:0000313" key="1">
    <source>
        <dbReference type="EMBL" id="MCD1654451.1"/>
    </source>
</evidence>
<dbReference type="EMBL" id="JAINWA010000001">
    <property type="protein sequence ID" value="MCD1654451.1"/>
    <property type="molecule type" value="Genomic_DNA"/>
</dbReference>
<dbReference type="Proteomes" id="UP001198163">
    <property type="component" value="Unassembled WGS sequence"/>
</dbReference>
<dbReference type="AlphaFoldDB" id="A0AAE3EHF1"/>
<sequence>MSDSDFRQASSNTYKYIPSVGADGFIDYTGVEPDKVYLANRKTILEEEYPSYLPPVHIRRNTNYDIPAYKVRDNVYLLRESDELRRDENGKLHNPRIYKVSLDVYAALVNYHLEFDRAAFVAVAKLNEESRAKALKEGINEYPAIREKDIPIIPGRFDARSISNTYTHRYPHIEHKPSRVSLKSTKSGRMGVEAFYFIQDMNNAYGGTLNRGGIFRMHRECLDDVNQKILDMELQKADWESTWTKGRETSYGDTNLDDSLLQTYGIRVKRQNGENISKKEIEELK</sequence>
<reference evidence="1" key="1">
    <citation type="submission" date="2021-08" db="EMBL/GenBank/DDBJ databases">
        <title>Comparative analyses of Brucepasteria parasyntrophica and Teretinema zuelzerae.</title>
        <authorList>
            <person name="Song Y."/>
            <person name="Brune A."/>
        </authorList>
    </citation>
    <scope>NUCLEOTIDE SEQUENCE</scope>
    <source>
        <strain evidence="1">DSM 1903</strain>
    </source>
</reference>
<name>A0AAE3EHF1_9SPIR</name>
<evidence type="ECO:0000313" key="2">
    <source>
        <dbReference type="Proteomes" id="UP001198163"/>
    </source>
</evidence>
<protein>
    <submittedName>
        <fullName evidence="1">Uncharacterized protein</fullName>
    </submittedName>
</protein>
<comment type="caution">
    <text evidence="1">The sequence shown here is derived from an EMBL/GenBank/DDBJ whole genome shotgun (WGS) entry which is preliminary data.</text>
</comment>
<dbReference type="RefSeq" id="WP_230754697.1">
    <property type="nucleotide sequence ID" value="NZ_JAINWA010000001.1"/>
</dbReference>
<proteinExistence type="predicted"/>